<dbReference type="Gene3D" id="3.40.50.720">
    <property type="entry name" value="NAD(P)-binding Rossmann-like Domain"/>
    <property type="match status" value="1"/>
</dbReference>
<protein>
    <submittedName>
        <fullName evidence="4">(+)-pulegone reductase-like</fullName>
    </submittedName>
</protein>
<dbReference type="KEGG" id="rarg:115742890"/>
<dbReference type="PANTHER" id="PTHR43205">
    <property type="entry name" value="PROSTAGLANDIN REDUCTASE"/>
    <property type="match status" value="1"/>
</dbReference>
<dbReference type="OrthoDB" id="809632at2759"/>
<dbReference type="SUPFAM" id="SSF50129">
    <property type="entry name" value="GroES-like"/>
    <property type="match status" value="1"/>
</dbReference>
<dbReference type="SMART" id="SM00829">
    <property type="entry name" value="PKS_ER"/>
    <property type="match status" value="1"/>
</dbReference>
<dbReference type="RefSeq" id="XP_030533272.1">
    <property type="nucleotide sequence ID" value="XM_030677412.2"/>
</dbReference>
<keyword evidence="1" id="KW-0560">Oxidoreductase</keyword>
<dbReference type="InterPro" id="IPR041694">
    <property type="entry name" value="ADH_N_2"/>
</dbReference>
<dbReference type="SUPFAM" id="SSF51735">
    <property type="entry name" value="NAD(P)-binding Rossmann-fold domains"/>
    <property type="match status" value="1"/>
</dbReference>
<dbReference type="FunFam" id="3.40.50.720:FF:000121">
    <property type="entry name" value="Prostaglandin reductase 2"/>
    <property type="match status" value="1"/>
</dbReference>
<dbReference type="InterPro" id="IPR011032">
    <property type="entry name" value="GroES-like_sf"/>
</dbReference>
<gene>
    <name evidence="4" type="primary">LOC115742890</name>
</gene>
<dbReference type="InterPro" id="IPR013149">
    <property type="entry name" value="ADH-like_C"/>
</dbReference>
<organism evidence="3 4">
    <name type="scientific">Rhodamnia argentea</name>
    <dbReference type="NCBI Taxonomy" id="178133"/>
    <lineage>
        <taxon>Eukaryota</taxon>
        <taxon>Viridiplantae</taxon>
        <taxon>Streptophyta</taxon>
        <taxon>Embryophyta</taxon>
        <taxon>Tracheophyta</taxon>
        <taxon>Spermatophyta</taxon>
        <taxon>Magnoliopsida</taxon>
        <taxon>eudicotyledons</taxon>
        <taxon>Gunneridae</taxon>
        <taxon>Pentapetalae</taxon>
        <taxon>rosids</taxon>
        <taxon>malvids</taxon>
        <taxon>Myrtales</taxon>
        <taxon>Myrtaceae</taxon>
        <taxon>Myrtoideae</taxon>
        <taxon>Myrteae</taxon>
        <taxon>Australasian group</taxon>
        <taxon>Rhodamnia</taxon>
    </lineage>
</organism>
<evidence type="ECO:0000256" key="1">
    <source>
        <dbReference type="ARBA" id="ARBA00023002"/>
    </source>
</evidence>
<dbReference type="InterPro" id="IPR045010">
    <property type="entry name" value="MDR_fam"/>
</dbReference>
<dbReference type="Pfam" id="PF00107">
    <property type="entry name" value="ADH_zinc_N"/>
    <property type="match status" value="1"/>
</dbReference>
<feature type="domain" description="Enoyl reductase (ER)" evidence="2">
    <location>
        <begin position="62"/>
        <end position="342"/>
    </location>
</feature>
<evidence type="ECO:0000259" key="2">
    <source>
        <dbReference type="SMART" id="SM00829"/>
    </source>
</evidence>
<accession>A0A8B8PFI2</accession>
<dbReference type="Proteomes" id="UP000827889">
    <property type="component" value="Chromosome 9"/>
</dbReference>
<evidence type="ECO:0000313" key="4">
    <source>
        <dbReference type="RefSeq" id="XP_030533272.1"/>
    </source>
</evidence>
<proteinExistence type="predicted"/>
<dbReference type="InterPro" id="IPR020843">
    <property type="entry name" value="ER"/>
</dbReference>
<dbReference type="PANTHER" id="PTHR43205:SF80">
    <property type="entry name" value="2-ALKENAL REDUCTASE (NADP(+)-DEPENDENT)-LIKE"/>
    <property type="match status" value="1"/>
</dbReference>
<dbReference type="Pfam" id="PF16884">
    <property type="entry name" value="ADH_N_2"/>
    <property type="match status" value="1"/>
</dbReference>
<keyword evidence="3" id="KW-1185">Reference proteome</keyword>
<dbReference type="InterPro" id="IPR036291">
    <property type="entry name" value="NAD(P)-bd_dom_sf"/>
</dbReference>
<dbReference type="GO" id="GO:0032440">
    <property type="term" value="F:2-alkenal reductase [NAD(P)H] activity"/>
    <property type="evidence" value="ECO:0007669"/>
    <property type="project" value="TreeGrafter"/>
</dbReference>
<reference evidence="4" key="1">
    <citation type="submission" date="2025-08" db="UniProtKB">
        <authorList>
            <consortium name="RefSeq"/>
        </authorList>
    </citation>
    <scope>IDENTIFICATION</scope>
    <source>
        <tissue evidence="4">Leaf</tissue>
    </source>
</reference>
<dbReference type="GeneID" id="115742890"/>
<name>A0A8B8PFI2_9MYRT</name>
<sequence length="350" mass="38695">MEVERKEWTLEEYVHGGVPTSRHLKLRTSSMVVSKDDVPDGHVLLRLHWLSVDPYLRSRMGSQRDGLYFPPFELHKPVTTFGIGEVLETKHSSFGVGEMVLNTVAPVTEYCTVPAHALRKIELEPDSGVSALDYLSALGIPGFAAWIGITVIGDPKPGENVFISAAAGGVGIVAGQLAKLKGCRVVGSVGSDAKVKLLKEEIGYDDVFNYNVETDYDAALSKYFPDGIDIYLDNVGGRMLEAVLNHLNTRARIPLCGMISQYNQVWTERFGVRNLLNMVGKEARMEGFMLDWNRFGEFAEEMAGYIKQRKIVTKHEIYRGTESFLESIQSLFASSNAGKVIIQASEDAKA</sequence>
<dbReference type="Gene3D" id="3.90.180.10">
    <property type="entry name" value="Medium-chain alcohol dehydrogenases, catalytic domain"/>
    <property type="match status" value="1"/>
</dbReference>
<dbReference type="AlphaFoldDB" id="A0A8B8PFI2"/>
<evidence type="ECO:0000313" key="3">
    <source>
        <dbReference type="Proteomes" id="UP000827889"/>
    </source>
</evidence>